<dbReference type="EMBL" id="ATMH01010122">
    <property type="protein sequence ID" value="EPY18081.1"/>
    <property type="molecule type" value="Genomic_DNA"/>
</dbReference>
<reference evidence="2 3" key="1">
    <citation type="journal article" date="2013" name="PLoS ONE">
        <title>Predicting the Proteins of Angomonas deanei, Strigomonas culicis and Their Respective Endosymbionts Reveals New Aspects of the Trypanosomatidae Family.</title>
        <authorList>
            <person name="Motta M.C."/>
            <person name="Martins A.C."/>
            <person name="de Souza S.S."/>
            <person name="Catta-Preta C.M."/>
            <person name="Silva R."/>
            <person name="Klein C.C."/>
            <person name="de Almeida L.G."/>
            <person name="de Lima Cunha O."/>
            <person name="Ciapina L.P."/>
            <person name="Brocchi M."/>
            <person name="Colabardini A.C."/>
            <person name="de Araujo Lima B."/>
            <person name="Machado C.R."/>
            <person name="de Almeida Soares C.M."/>
            <person name="Probst C.M."/>
            <person name="de Menezes C.B."/>
            <person name="Thompson C.E."/>
            <person name="Bartholomeu D.C."/>
            <person name="Gradia D.F."/>
            <person name="Pavoni D.P."/>
            <person name="Grisard E.C."/>
            <person name="Fantinatti-Garboggini F."/>
            <person name="Marchini F.K."/>
            <person name="Rodrigues-Luiz G.F."/>
            <person name="Wagner G."/>
            <person name="Goldman G.H."/>
            <person name="Fietto J.L."/>
            <person name="Elias M.C."/>
            <person name="Goldman M.H."/>
            <person name="Sagot M.F."/>
            <person name="Pereira M."/>
            <person name="Stoco P.H."/>
            <person name="de Mendonca-Neto R.P."/>
            <person name="Teixeira S.M."/>
            <person name="Maciel T.E."/>
            <person name="de Oliveira Mendes T.A."/>
            <person name="Urmenyi T.P."/>
            <person name="de Souza W."/>
            <person name="Schenkman S."/>
            <person name="de Vasconcelos A.T."/>
        </authorList>
    </citation>
    <scope>NUCLEOTIDE SEQUENCE [LARGE SCALE GENOMIC DNA]</scope>
</reference>
<feature type="compositionally biased region" description="Acidic residues" evidence="1">
    <location>
        <begin position="1299"/>
        <end position="1311"/>
    </location>
</feature>
<dbReference type="SUPFAM" id="SSF48371">
    <property type="entry name" value="ARM repeat"/>
    <property type="match status" value="1"/>
</dbReference>
<feature type="compositionally biased region" description="Acidic residues" evidence="1">
    <location>
        <begin position="558"/>
        <end position="570"/>
    </location>
</feature>
<evidence type="ECO:0000313" key="2">
    <source>
        <dbReference type="EMBL" id="EPY18081.1"/>
    </source>
</evidence>
<dbReference type="InterPro" id="IPR016024">
    <property type="entry name" value="ARM-type_fold"/>
</dbReference>
<feature type="compositionally biased region" description="Basic residues" evidence="1">
    <location>
        <begin position="404"/>
        <end position="416"/>
    </location>
</feature>
<gene>
    <name evidence="2" type="ORF">STCU_10201</name>
</gene>
<comment type="caution">
    <text evidence="2">The sequence shown here is derived from an EMBL/GenBank/DDBJ whole genome shotgun (WGS) entry which is preliminary data.</text>
</comment>
<evidence type="ECO:0000313" key="3">
    <source>
        <dbReference type="Proteomes" id="UP000015354"/>
    </source>
</evidence>
<dbReference type="Proteomes" id="UP000015354">
    <property type="component" value="Unassembled WGS sequence"/>
</dbReference>
<feature type="region of interest" description="Disordered" evidence="1">
    <location>
        <begin position="1294"/>
        <end position="1330"/>
    </location>
</feature>
<proteinExistence type="predicted"/>
<organism evidence="2 3">
    <name type="scientific">Strigomonas culicis</name>
    <dbReference type="NCBI Taxonomy" id="28005"/>
    <lineage>
        <taxon>Eukaryota</taxon>
        <taxon>Discoba</taxon>
        <taxon>Euglenozoa</taxon>
        <taxon>Kinetoplastea</taxon>
        <taxon>Metakinetoplastina</taxon>
        <taxon>Trypanosomatida</taxon>
        <taxon>Trypanosomatidae</taxon>
        <taxon>Strigomonadinae</taxon>
        <taxon>Strigomonas</taxon>
    </lineage>
</organism>
<feature type="compositionally biased region" description="Polar residues" evidence="1">
    <location>
        <begin position="547"/>
        <end position="556"/>
    </location>
</feature>
<name>S9UU85_9TRYP</name>
<protein>
    <submittedName>
        <fullName evidence="2">Uncharacterized protein</fullName>
    </submittedName>
</protein>
<accession>S9UU85</accession>
<sequence>MSYFVKEMQTGTINNNNTDGHQQQSVSLPELVCMLQTILSPQIENEERRQSEYYLMQLLKRNPTAIAQLLCLTCHAHVAQHPFVLAQSNQTMLNVEDGVRHLAVVLLKKKIRYYFHYLMELEEEEGGVGAQNNNNNTIFLLQREAVKELLLLQLDGEAIKTIRNSLVSIVSQIVKMEYEAFNENKVLAGTHNNNTFFVWPQLLNFIQANSQNTDVEERRELALSLINSLTEVFCDYFFFQDDADEDDGEEGPAAAAPPATNHHVFLLTSAMQIVMGGFGDATSFRVQHTALKSIIMFAHFFAEGLRIDHTYANFKMHDTKPSVLFFYQFLESAVQRGLDMFAELCACLSNRHTSNNNRIMQNLSREELLLFGMDLLELFEMVLCEFSLQTNNALSASATGGKGASKKAKAARRKKANTTNTTMSQEDTILLTLYYYILQNLCQLLISNHTTASTNHLKLPFKLRDAINSVLCQFVDQKAKFISQQQHLFLQDPHAASAVVRLQLASGEATPTFSLLEGLIHCATALLAEDDSIAKLFDMDGTHSKTNNANFNMKNSSSEDEDEDDDDADGDAAAAKHKRSAGYSICMVGGKLLSAITLHISLKLFTPMLQAFVDTHLREDAPVETAETIKKKKAAIIALACLAEGNAAFLRKPSTLQFVIDHILNKYLCEGYILRCLQDPSPSAQAHNPLCLSQAASLTCHVVCSYLQPEIFHYHSVLFALGIPFLTLQLDHHAPTLSQIKRNMTESLILLCENSVNENIDVESLLKPHKEGASGAAEASCLLDLYIDPLMATIMTALQRLSITPADGEDAHERQQDCIRSQSYLCQLLSSIAVAYTSQSEADAGAPQRESVFSRHYAASLFTMLRGPFVASLSLLADPSAAGREGHPTTVHLLLSLRAVATSTVGYIAMAAEKTHFEPFYLFYMEQAFLNFTMIHTADPTQRQPRGAAYANEGALLKECSFSFLANMCALLKHLFSDDFIQQTLRLAVQSLEVDVDVLQPQRDANHHPHTTSSNTNAHYATFNYEENATATGAHRLHARETDGLEDDSDDADDDEAEDAEGLLPADHAQRHAGGGAPPPGSNVLRIRTADVEEKCAALFAIGTIVDELKHLPAGGAAVSFLQQPETLPTLWRTVVALLDKDFCLYSNLKCRALWALAQLVKALHGEPEVASAPHSQPGAASRQPLAEDTRNKLDFYVHDILFPTICFEEAEAEVVDTAWQCVQLLLRYFSVQAFFSYPYRLHPSAPAAEAMMQDQPPPPHRFYHLQNSSFSEVIRFLLLALFQKLPCQASAQAANHGDDDEDDEDSDEEACPVPGQRKPKKDRPTPHNLNTILLKTDKVEEAELMPSSGVHSLFFVPRWLFLVQQQQQQQHTAPANRKSKNKKRERTINYTQRYMQMHDSIAADLREAHDDGIFETICEVLEEIAKQFGKKENYAVLFPSFLHANDPHAEREVAYVCESFFQHVTSFVPLPFLSGAVLYTDMEQRPVEDVVAMMGSLALVTASVDPAVLLAPFSNKDGAEAPSAAGTDAESGEMVFENLFQAAFHTAQQLIVTSPFEESIATSNAVFLLRTLMEQSPQTYFFNQVNGNTNSLHAMNQRQSDEYYIPETFRALSIIFTPLLQQQNNRHRKDDENDALLEALSPSLFDNAFSCTCSLLYHFYCNYAETNPSHANYGFYVSQMETIILPLVLSKGIPLRMDYSENANVIRFLISLFQQKCVHLFMRTTPTGNGTVSTEGSNRDLFVLLLQCVANVLLHHKVEAELKQRLMQEGVFCFLQQQNSNNNNFNLHQFWMEAKSVLSTEQQQVLSQYNC</sequence>
<feature type="region of interest" description="Disordered" evidence="1">
    <location>
        <begin position="398"/>
        <end position="419"/>
    </location>
</feature>
<evidence type="ECO:0000256" key="1">
    <source>
        <dbReference type="SAM" id="MobiDB-lite"/>
    </source>
</evidence>
<keyword evidence="3" id="KW-1185">Reference proteome</keyword>
<feature type="region of interest" description="Disordered" evidence="1">
    <location>
        <begin position="547"/>
        <end position="573"/>
    </location>
</feature>